<comment type="similarity">
    <text evidence="1">Belongs to the TolB family.</text>
</comment>
<feature type="compositionally biased region" description="Basic and acidic residues" evidence="4">
    <location>
        <begin position="1"/>
        <end position="10"/>
    </location>
</feature>
<dbReference type="InterPro" id="IPR036388">
    <property type="entry name" value="WH-like_DNA-bd_sf"/>
</dbReference>
<evidence type="ECO:0000313" key="7">
    <source>
        <dbReference type="EMBL" id="GIL39722.1"/>
    </source>
</evidence>
<feature type="transmembrane region" description="Helical" evidence="5">
    <location>
        <begin position="152"/>
        <end position="173"/>
    </location>
</feature>
<dbReference type="SMART" id="SM00862">
    <property type="entry name" value="Trans_reg_C"/>
    <property type="match status" value="1"/>
</dbReference>
<feature type="region of interest" description="Disordered" evidence="4">
    <location>
        <begin position="1"/>
        <end position="23"/>
    </location>
</feature>
<sequence length="720" mass="77583">MSLRSPRADHQLSGQRPDDPVELSQELPFDLDGLRVEPSLARVLLPTGAVHQLQPRVMQVLIALARRAGETVSRDDLMRACWGEVVVGEDALTRAVLRLRNLFEEAGGVVSIETVPRIGYRLNGTVQPIARATADAIADAPAPVGTMQVRRVWIAAGAAATMVVAFAAAVLLLRQPESDSADTNALRLTPITFEPGIESEPALSPDGGQLVYVGNDPNAKRRVLLLRSTSGGDPVALTDEYAYAPAWSPDGGRIAYAKRSATSACRLYVRAVPGGTEREIGQCTGPGLTSLTWTPNGNGLIYADRAADGLLRRLMQRDLNGGAVQALTSPPSLEIGDEHPSLSPDGSRIAFVRVHQIGNEDVAVMDLASKQITTLFTRADSIESVAWTADGKFVLATGYGPNGAAFWRIDAATGARKLLMSGMRNIGMVTNARLKDRIVLETVTRRENLTLLDIWADGRISEPRPILESSSRDRTPSFAPDGKRLVFVSDRGGRADLWVSDHPFTNARRLTEFNAGEVVAPTWSPDGARIAVAVSRQGGMQLLTVDARTGNTSIVFSDRTIFNPIWGPNSDALYFLHKNESGWDLQRVAADGRGAPSIVAKNVQSAMPGIDKTHLIVRTNESAAFYKLPLDGGELVPLDPPPADLDHNLWTTRPGTIFGIYLAARPELLRIDVSTGKTQMLANPSELNWSGGIAVSPDGSQIVLSKVLLRESDLNLVELK</sequence>
<dbReference type="CDD" id="cd00383">
    <property type="entry name" value="trans_reg_C"/>
    <property type="match status" value="1"/>
</dbReference>
<dbReference type="PANTHER" id="PTHR36842:SF1">
    <property type="entry name" value="PROTEIN TOLB"/>
    <property type="match status" value="1"/>
</dbReference>
<name>A0A8S8XCC6_9PROT</name>
<evidence type="ECO:0000256" key="2">
    <source>
        <dbReference type="ARBA" id="ARBA00023125"/>
    </source>
</evidence>
<evidence type="ECO:0000256" key="5">
    <source>
        <dbReference type="SAM" id="Phobius"/>
    </source>
</evidence>
<evidence type="ECO:0000256" key="4">
    <source>
        <dbReference type="SAM" id="MobiDB-lite"/>
    </source>
</evidence>
<dbReference type="EMBL" id="BOPV01000001">
    <property type="protein sequence ID" value="GIL39722.1"/>
    <property type="molecule type" value="Genomic_DNA"/>
</dbReference>
<dbReference type="PROSITE" id="PS51755">
    <property type="entry name" value="OMPR_PHOB"/>
    <property type="match status" value="1"/>
</dbReference>
<comment type="caution">
    <text evidence="7">The sequence shown here is derived from an EMBL/GenBank/DDBJ whole genome shotgun (WGS) entry which is preliminary data.</text>
</comment>
<dbReference type="GO" id="GO:0006355">
    <property type="term" value="P:regulation of DNA-templated transcription"/>
    <property type="evidence" value="ECO:0007669"/>
    <property type="project" value="InterPro"/>
</dbReference>
<dbReference type="Gene3D" id="1.10.10.10">
    <property type="entry name" value="Winged helix-like DNA-binding domain superfamily/Winged helix DNA-binding domain"/>
    <property type="match status" value="1"/>
</dbReference>
<evidence type="ECO:0000256" key="1">
    <source>
        <dbReference type="ARBA" id="ARBA00009820"/>
    </source>
</evidence>
<dbReference type="GO" id="GO:0003677">
    <property type="term" value="F:DNA binding"/>
    <property type="evidence" value="ECO:0007669"/>
    <property type="project" value="UniProtKB-UniRule"/>
</dbReference>
<evidence type="ECO:0000256" key="3">
    <source>
        <dbReference type="PROSITE-ProRule" id="PRU01091"/>
    </source>
</evidence>
<proteinExistence type="inferred from homology"/>
<dbReference type="InterPro" id="IPR016032">
    <property type="entry name" value="Sig_transdc_resp-reg_C-effctor"/>
</dbReference>
<dbReference type="SUPFAM" id="SSF46894">
    <property type="entry name" value="C-terminal effector domain of the bipartite response regulators"/>
    <property type="match status" value="1"/>
</dbReference>
<evidence type="ECO:0000313" key="8">
    <source>
        <dbReference type="Proteomes" id="UP000681075"/>
    </source>
</evidence>
<dbReference type="InterPro" id="IPR001867">
    <property type="entry name" value="OmpR/PhoB-type_DNA-bd"/>
</dbReference>
<dbReference type="SUPFAM" id="SSF82171">
    <property type="entry name" value="DPP6 N-terminal domain-like"/>
    <property type="match status" value="2"/>
</dbReference>
<reference evidence="7" key="1">
    <citation type="submission" date="2021-02" db="EMBL/GenBank/DDBJ databases">
        <title>Genome sequence of Rhodospirillales sp. strain TMPK1 isolated from soil.</title>
        <authorList>
            <person name="Nakai R."/>
            <person name="Kusada H."/>
            <person name="Tamaki H."/>
        </authorList>
    </citation>
    <scope>NUCLEOTIDE SEQUENCE</scope>
    <source>
        <strain evidence="7">TMPK1</strain>
    </source>
</reference>
<keyword evidence="5" id="KW-1133">Transmembrane helix</keyword>
<keyword evidence="8" id="KW-1185">Reference proteome</keyword>
<protein>
    <submittedName>
        <fullName evidence="7">Transcriptional regulator</fullName>
    </submittedName>
</protein>
<dbReference type="InterPro" id="IPR011042">
    <property type="entry name" value="6-blade_b-propeller_TolB-like"/>
</dbReference>
<evidence type="ECO:0000259" key="6">
    <source>
        <dbReference type="PROSITE" id="PS51755"/>
    </source>
</evidence>
<feature type="DNA-binding region" description="OmpR/PhoB-type" evidence="3">
    <location>
        <begin position="26"/>
        <end position="124"/>
    </location>
</feature>
<organism evidence="7 8">
    <name type="scientific">Roseiterribacter gracilis</name>
    <dbReference type="NCBI Taxonomy" id="2812848"/>
    <lineage>
        <taxon>Bacteria</taxon>
        <taxon>Pseudomonadati</taxon>
        <taxon>Pseudomonadota</taxon>
        <taxon>Alphaproteobacteria</taxon>
        <taxon>Rhodospirillales</taxon>
        <taxon>Roseiterribacteraceae</taxon>
        <taxon>Roseiterribacter</taxon>
    </lineage>
</organism>
<keyword evidence="5" id="KW-0472">Membrane</keyword>
<gene>
    <name evidence="7" type="ORF">TMPK1_19590</name>
</gene>
<dbReference type="InterPro" id="IPR011659">
    <property type="entry name" value="WD40"/>
</dbReference>
<keyword evidence="5" id="KW-0812">Transmembrane</keyword>
<dbReference type="Pfam" id="PF00486">
    <property type="entry name" value="Trans_reg_C"/>
    <property type="match status" value="1"/>
</dbReference>
<dbReference type="PANTHER" id="PTHR36842">
    <property type="entry name" value="PROTEIN TOLB HOMOLOG"/>
    <property type="match status" value="1"/>
</dbReference>
<dbReference type="Pfam" id="PF07676">
    <property type="entry name" value="PD40"/>
    <property type="match status" value="5"/>
</dbReference>
<dbReference type="RefSeq" id="WP_420242835.1">
    <property type="nucleotide sequence ID" value="NZ_BOPV01000001.1"/>
</dbReference>
<dbReference type="Gene3D" id="2.120.10.30">
    <property type="entry name" value="TolB, C-terminal domain"/>
    <property type="match status" value="2"/>
</dbReference>
<dbReference type="GO" id="GO:0000160">
    <property type="term" value="P:phosphorelay signal transduction system"/>
    <property type="evidence" value="ECO:0007669"/>
    <property type="project" value="InterPro"/>
</dbReference>
<dbReference type="SUPFAM" id="SSF63825">
    <property type="entry name" value="YWTD domain"/>
    <property type="match status" value="1"/>
</dbReference>
<dbReference type="Proteomes" id="UP000681075">
    <property type="component" value="Unassembled WGS sequence"/>
</dbReference>
<keyword evidence="2 3" id="KW-0238">DNA-binding</keyword>
<feature type="domain" description="OmpR/PhoB-type" evidence="6">
    <location>
        <begin position="26"/>
        <end position="124"/>
    </location>
</feature>
<dbReference type="AlphaFoldDB" id="A0A8S8XCC6"/>
<accession>A0A8S8XCC6</accession>